<dbReference type="GO" id="GO:0032259">
    <property type="term" value="P:methylation"/>
    <property type="evidence" value="ECO:0007669"/>
    <property type="project" value="UniProtKB-KW"/>
</dbReference>
<gene>
    <name evidence="1" type="ORF">GCM10007971_15330</name>
</gene>
<keyword evidence="2" id="KW-1185">Reference proteome</keyword>
<sequence>MLKQYKYDKLLGIRTGANRFVKLPVSYHNNPYEATSYETLETLIEHYPITENDCFVDFGCGKGRINFYLHHFTGASVKGVEMEDDLLADAIENLAGYQMQHPDRLKRIEFLNCPAQEYQIAPEDNRFYFFNPFSVKIFQKVVHNILKSVEEYPRSIDLLIYYPHAEYIYYLEKNTSFELVQEITIDIFYKNDSDDRILIYRI</sequence>
<organism evidence="1 2">
    <name type="scientific">Oceanobacillus indicireducens</name>
    <dbReference type="NCBI Taxonomy" id="1004261"/>
    <lineage>
        <taxon>Bacteria</taxon>
        <taxon>Bacillati</taxon>
        <taxon>Bacillota</taxon>
        <taxon>Bacilli</taxon>
        <taxon>Bacillales</taxon>
        <taxon>Bacillaceae</taxon>
        <taxon>Oceanobacillus</taxon>
    </lineage>
</organism>
<evidence type="ECO:0000313" key="2">
    <source>
        <dbReference type="Proteomes" id="UP000624041"/>
    </source>
</evidence>
<evidence type="ECO:0000313" key="1">
    <source>
        <dbReference type="EMBL" id="GGN55976.1"/>
    </source>
</evidence>
<name>A0A918D193_9BACI</name>
<reference evidence="1" key="1">
    <citation type="journal article" date="2014" name="Int. J. Syst. Evol. Microbiol.">
        <title>Complete genome sequence of Corynebacterium casei LMG S-19264T (=DSM 44701T), isolated from a smear-ripened cheese.</title>
        <authorList>
            <consortium name="US DOE Joint Genome Institute (JGI-PGF)"/>
            <person name="Walter F."/>
            <person name="Albersmeier A."/>
            <person name="Kalinowski J."/>
            <person name="Ruckert C."/>
        </authorList>
    </citation>
    <scope>NUCLEOTIDE SEQUENCE</scope>
    <source>
        <strain evidence="1">JCM 17251</strain>
    </source>
</reference>
<dbReference type="RefSeq" id="WP_229782619.1">
    <property type="nucleotide sequence ID" value="NZ_BMOS01000008.1"/>
</dbReference>
<accession>A0A918D193</accession>
<dbReference type="AlphaFoldDB" id="A0A918D193"/>
<keyword evidence="1" id="KW-0489">Methyltransferase</keyword>
<protein>
    <submittedName>
        <fullName evidence="1">Methyltransferase</fullName>
    </submittedName>
</protein>
<comment type="caution">
    <text evidence="1">The sequence shown here is derived from an EMBL/GenBank/DDBJ whole genome shotgun (WGS) entry which is preliminary data.</text>
</comment>
<dbReference type="EMBL" id="BMOS01000008">
    <property type="protein sequence ID" value="GGN55976.1"/>
    <property type="molecule type" value="Genomic_DNA"/>
</dbReference>
<dbReference type="Gene3D" id="3.40.50.150">
    <property type="entry name" value="Vaccinia Virus protein VP39"/>
    <property type="match status" value="1"/>
</dbReference>
<dbReference type="InterPro" id="IPR029063">
    <property type="entry name" value="SAM-dependent_MTases_sf"/>
</dbReference>
<reference evidence="1" key="2">
    <citation type="submission" date="2020-09" db="EMBL/GenBank/DDBJ databases">
        <authorList>
            <person name="Sun Q."/>
            <person name="Ohkuma M."/>
        </authorList>
    </citation>
    <scope>NUCLEOTIDE SEQUENCE</scope>
    <source>
        <strain evidence="1">JCM 17251</strain>
    </source>
</reference>
<dbReference type="Proteomes" id="UP000624041">
    <property type="component" value="Unassembled WGS sequence"/>
</dbReference>
<keyword evidence="1" id="KW-0808">Transferase</keyword>
<dbReference type="SUPFAM" id="SSF53335">
    <property type="entry name" value="S-adenosyl-L-methionine-dependent methyltransferases"/>
    <property type="match status" value="1"/>
</dbReference>
<proteinExistence type="predicted"/>
<dbReference type="GO" id="GO:0008168">
    <property type="term" value="F:methyltransferase activity"/>
    <property type="evidence" value="ECO:0007669"/>
    <property type="project" value="UniProtKB-KW"/>
</dbReference>